<comment type="caution">
    <text evidence="1">The sequence shown here is derived from an EMBL/GenBank/DDBJ whole genome shotgun (WGS) entry which is preliminary data.</text>
</comment>
<protein>
    <submittedName>
        <fullName evidence="1">Uncharacterized protein</fullName>
    </submittedName>
</protein>
<name>A0A9Q0MTI5_9DIPT</name>
<keyword evidence="2" id="KW-1185">Reference proteome</keyword>
<dbReference type="EMBL" id="WJQU01000003">
    <property type="protein sequence ID" value="KAJ6637718.1"/>
    <property type="molecule type" value="Genomic_DNA"/>
</dbReference>
<accession>A0A9Q0MTI5</accession>
<dbReference type="AlphaFoldDB" id="A0A9Q0MTI5"/>
<organism evidence="1 2">
    <name type="scientific">Pseudolycoriella hygida</name>
    <dbReference type="NCBI Taxonomy" id="35572"/>
    <lineage>
        <taxon>Eukaryota</taxon>
        <taxon>Metazoa</taxon>
        <taxon>Ecdysozoa</taxon>
        <taxon>Arthropoda</taxon>
        <taxon>Hexapoda</taxon>
        <taxon>Insecta</taxon>
        <taxon>Pterygota</taxon>
        <taxon>Neoptera</taxon>
        <taxon>Endopterygota</taxon>
        <taxon>Diptera</taxon>
        <taxon>Nematocera</taxon>
        <taxon>Sciaroidea</taxon>
        <taxon>Sciaridae</taxon>
        <taxon>Pseudolycoriella</taxon>
    </lineage>
</organism>
<dbReference type="Proteomes" id="UP001151699">
    <property type="component" value="Chromosome X"/>
</dbReference>
<proteinExistence type="predicted"/>
<evidence type="ECO:0000313" key="1">
    <source>
        <dbReference type="EMBL" id="KAJ6637718.1"/>
    </source>
</evidence>
<evidence type="ECO:0000313" key="2">
    <source>
        <dbReference type="Proteomes" id="UP001151699"/>
    </source>
</evidence>
<sequence length="107" mass="12812">MSIDFEDMNNKNQKIVLFYKLETNHVHNVMGYRQLMITQFETNGHDLSEELNVFMATKFINEKCRRYYDLKYSYCLNRIGGKSYYQRNDGIGAFFVKKNQEKQTKAN</sequence>
<gene>
    <name evidence="1" type="ORF">Bhyg_10449</name>
</gene>
<reference evidence="1" key="1">
    <citation type="submission" date="2022-07" db="EMBL/GenBank/DDBJ databases">
        <authorList>
            <person name="Trinca V."/>
            <person name="Uliana J.V.C."/>
            <person name="Torres T.T."/>
            <person name="Ward R.J."/>
            <person name="Monesi N."/>
        </authorList>
    </citation>
    <scope>NUCLEOTIDE SEQUENCE</scope>
    <source>
        <strain evidence="1">HSMRA1968</strain>
        <tissue evidence="1">Whole embryos</tissue>
    </source>
</reference>